<accession>A0A834Z428</accession>
<name>A0A834Z428_TETSI</name>
<dbReference type="OrthoDB" id="1849062at2759"/>
<gene>
    <name evidence="1" type="ORF">HHK36_017203</name>
</gene>
<sequence>MKDGGEQGSNESKMTKIQKVPLMLRTLKNKDKYDPLVVSIGPYHHGNPKLELIQNLKDPIAKKLVEVKYGKQMDVVRTEFVKKACNAREFYAVGSTKEFDDGAFMNMMFLDGCFVLHFIDCVANEKLKDMEMKLHYIVFKDEDTHRLCDDGGKEGIEGRSEKPPHLLELLWEKTLGTFPSSNALSNGSWSSYRSVEELIAVGIEFKRSNTHRLCDVGYRPKRFGRELSLPAIAIDDSTERKFLNLIAYETCPDGPEDYGVTSYICFMDSLIDNAKDVKELRLRGILHNSLGSDEQVADLFNQLSDNLVLDPHAYSGVKNNIENHYQSRVGTRASNPGIWGSIPSLNTFDTLEARSKYFWGQGNSN</sequence>
<dbReference type="EMBL" id="JABCRI010000011">
    <property type="protein sequence ID" value="KAF8398276.1"/>
    <property type="molecule type" value="Genomic_DNA"/>
</dbReference>
<dbReference type="Pfam" id="PF03140">
    <property type="entry name" value="DUF247"/>
    <property type="match status" value="2"/>
</dbReference>
<evidence type="ECO:0000313" key="2">
    <source>
        <dbReference type="Proteomes" id="UP000655225"/>
    </source>
</evidence>
<dbReference type="PANTHER" id="PTHR31549:SF149">
    <property type="entry name" value="ISOPRENOID SYNTHASE DOMAIN-CONTAINING PROTEIN"/>
    <property type="match status" value="1"/>
</dbReference>
<comment type="caution">
    <text evidence="1">The sequence shown here is derived from an EMBL/GenBank/DDBJ whole genome shotgun (WGS) entry which is preliminary data.</text>
</comment>
<proteinExistence type="predicted"/>
<reference evidence="1 2" key="1">
    <citation type="submission" date="2020-04" db="EMBL/GenBank/DDBJ databases">
        <title>Plant Genome Project.</title>
        <authorList>
            <person name="Zhang R.-G."/>
        </authorList>
    </citation>
    <scope>NUCLEOTIDE SEQUENCE [LARGE SCALE GENOMIC DNA]</scope>
    <source>
        <strain evidence="1">YNK0</strain>
        <tissue evidence="1">Leaf</tissue>
    </source>
</reference>
<protein>
    <submittedName>
        <fullName evidence="1">Uncharacterized protein</fullName>
    </submittedName>
</protein>
<keyword evidence="2" id="KW-1185">Reference proteome</keyword>
<dbReference type="PANTHER" id="PTHR31549">
    <property type="entry name" value="PROTEIN, PUTATIVE (DUF247)-RELATED-RELATED"/>
    <property type="match status" value="1"/>
</dbReference>
<organism evidence="1 2">
    <name type="scientific">Tetracentron sinense</name>
    <name type="common">Spur-leaf</name>
    <dbReference type="NCBI Taxonomy" id="13715"/>
    <lineage>
        <taxon>Eukaryota</taxon>
        <taxon>Viridiplantae</taxon>
        <taxon>Streptophyta</taxon>
        <taxon>Embryophyta</taxon>
        <taxon>Tracheophyta</taxon>
        <taxon>Spermatophyta</taxon>
        <taxon>Magnoliopsida</taxon>
        <taxon>Trochodendrales</taxon>
        <taxon>Trochodendraceae</taxon>
        <taxon>Tetracentron</taxon>
    </lineage>
</organism>
<dbReference type="InterPro" id="IPR004158">
    <property type="entry name" value="DUF247_pln"/>
</dbReference>
<dbReference type="AlphaFoldDB" id="A0A834Z428"/>
<evidence type="ECO:0000313" key="1">
    <source>
        <dbReference type="EMBL" id="KAF8398276.1"/>
    </source>
</evidence>
<dbReference type="Proteomes" id="UP000655225">
    <property type="component" value="Unassembled WGS sequence"/>
</dbReference>